<evidence type="ECO:0000256" key="4">
    <source>
        <dbReference type="ARBA" id="ARBA00022692"/>
    </source>
</evidence>
<evidence type="ECO:0000256" key="6">
    <source>
        <dbReference type="ARBA" id="ARBA00023136"/>
    </source>
</evidence>
<evidence type="ECO:0000256" key="1">
    <source>
        <dbReference type="ARBA" id="ARBA00004651"/>
    </source>
</evidence>
<proteinExistence type="inferred from homology"/>
<sequence>MSTLAAVIGRILIAAIFIVSGIGKLMSPATFEAMITGAGLPPGLAIPTGMFEVLAGLALALGLMTRLTAVLLFGFTALATLFFHSRFSDPMQLTMALKNAAIMGGLLLVFAHSQMWWSWDRMRLARKGEVATLTAQRQAHEAELRAARAEGMAEGVRTGRVDPGAVVTDVDGDGVPEVRKRRWWG</sequence>
<accession>A0ABV6PHD3</accession>
<reference evidence="8 9" key="1">
    <citation type="submission" date="2024-09" db="EMBL/GenBank/DDBJ databases">
        <authorList>
            <person name="Sun Q."/>
            <person name="Mori K."/>
        </authorList>
    </citation>
    <scope>NUCLEOTIDE SEQUENCE [LARGE SCALE GENOMIC DNA]</scope>
    <source>
        <strain evidence="8 9">NCAIM B.02537</strain>
    </source>
</reference>
<keyword evidence="5 7" id="KW-1133">Transmembrane helix</keyword>
<keyword evidence="3" id="KW-1003">Cell membrane</keyword>
<organism evidence="8 9">
    <name type="scientific">Novosphingobium aquiterrae</name>
    <dbReference type="NCBI Taxonomy" id="624388"/>
    <lineage>
        <taxon>Bacteria</taxon>
        <taxon>Pseudomonadati</taxon>
        <taxon>Pseudomonadota</taxon>
        <taxon>Alphaproteobacteria</taxon>
        <taxon>Sphingomonadales</taxon>
        <taxon>Sphingomonadaceae</taxon>
        <taxon>Novosphingobium</taxon>
    </lineage>
</organism>
<evidence type="ECO:0000256" key="5">
    <source>
        <dbReference type="ARBA" id="ARBA00022989"/>
    </source>
</evidence>
<dbReference type="PANTHER" id="PTHR33452">
    <property type="entry name" value="OXIDOREDUCTASE CATD-RELATED"/>
    <property type="match status" value="1"/>
</dbReference>
<keyword evidence="4 7" id="KW-0812">Transmembrane</keyword>
<comment type="similarity">
    <text evidence="2">Belongs to the DoxX family.</text>
</comment>
<gene>
    <name evidence="8" type="ORF">ACFFF7_05140</name>
</gene>
<evidence type="ECO:0000313" key="9">
    <source>
        <dbReference type="Proteomes" id="UP001589943"/>
    </source>
</evidence>
<dbReference type="EMBL" id="JBHLTL010000001">
    <property type="protein sequence ID" value="MFC0588792.1"/>
    <property type="molecule type" value="Genomic_DNA"/>
</dbReference>
<comment type="caution">
    <text evidence="8">The sequence shown here is derived from an EMBL/GenBank/DDBJ whole genome shotgun (WGS) entry which is preliminary data.</text>
</comment>
<evidence type="ECO:0000313" key="8">
    <source>
        <dbReference type="EMBL" id="MFC0588792.1"/>
    </source>
</evidence>
<protein>
    <submittedName>
        <fullName evidence="8">DoxX family protein</fullName>
    </submittedName>
</protein>
<dbReference type="InterPro" id="IPR051907">
    <property type="entry name" value="DoxX-like_oxidoreductase"/>
</dbReference>
<feature type="transmembrane region" description="Helical" evidence="7">
    <location>
        <begin position="70"/>
        <end position="87"/>
    </location>
</feature>
<evidence type="ECO:0000256" key="7">
    <source>
        <dbReference type="SAM" id="Phobius"/>
    </source>
</evidence>
<comment type="subcellular location">
    <subcellularLocation>
        <location evidence="1">Cell membrane</location>
        <topology evidence="1">Multi-pass membrane protein</topology>
    </subcellularLocation>
</comment>
<keyword evidence="9" id="KW-1185">Reference proteome</keyword>
<dbReference type="Pfam" id="PF07681">
    <property type="entry name" value="DoxX"/>
    <property type="match status" value="1"/>
</dbReference>
<feature type="transmembrane region" description="Helical" evidence="7">
    <location>
        <begin position="45"/>
        <end position="63"/>
    </location>
</feature>
<dbReference type="InterPro" id="IPR032808">
    <property type="entry name" value="DoxX"/>
</dbReference>
<feature type="transmembrane region" description="Helical" evidence="7">
    <location>
        <begin position="7"/>
        <end position="25"/>
    </location>
</feature>
<dbReference type="PANTHER" id="PTHR33452:SF1">
    <property type="entry name" value="INNER MEMBRANE PROTEIN YPHA-RELATED"/>
    <property type="match status" value="1"/>
</dbReference>
<dbReference type="Proteomes" id="UP001589943">
    <property type="component" value="Unassembled WGS sequence"/>
</dbReference>
<evidence type="ECO:0000256" key="2">
    <source>
        <dbReference type="ARBA" id="ARBA00006679"/>
    </source>
</evidence>
<name>A0ABV6PHD3_9SPHN</name>
<keyword evidence="6 7" id="KW-0472">Membrane</keyword>
<evidence type="ECO:0000256" key="3">
    <source>
        <dbReference type="ARBA" id="ARBA00022475"/>
    </source>
</evidence>
<feature type="transmembrane region" description="Helical" evidence="7">
    <location>
        <begin position="99"/>
        <end position="117"/>
    </location>
</feature>
<dbReference type="RefSeq" id="WP_379480281.1">
    <property type="nucleotide sequence ID" value="NZ_JBHLTL010000001.1"/>
</dbReference>